<gene>
    <name evidence="2" type="ORF">VLK81_09280</name>
</gene>
<protein>
    <submittedName>
        <fullName evidence="2">VanW family protein</fullName>
    </submittedName>
</protein>
<dbReference type="Pfam" id="PF04294">
    <property type="entry name" value="VanW"/>
    <property type="match status" value="1"/>
</dbReference>
<dbReference type="PANTHER" id="PTHR35788">
    <property type="entry name" value="EXPORTED PROTEIN-RELATED"/>
    <property type="match status" value="1"/>
</dbReference>
<proteinExistence type="predicted"/>
<dbReference type="InterPro" id="IPR052913">
    <property type="entry name" value="Glycopeptide_resist_protein"/>
</dbReference>
<dbReference type="InterPro" id="IPR007391">
    <property type="entry name" value="Vancomycin_resist_VanW"/>
</dbReference>
<comment type="caution">
    <text evidence="2">The sequence shown here is derived from an EMBL/GenBank/DDBJ whole genome shotgun (WGS) entry which is preliminary data.</text>
</comment>
<dbReference type="PANTHER" id="PTHR35788:SF1">
    <property type="entry name" value="EXPORTED PROTEIN"/>
    <property type="match status" value="1"/>
</dbReference>
<evidence type="ECO:0000313" key="3">
    <source>
        <dbReference type="Proteomes" id="UP001357733"/>
    </source>
</evidence>
<dbReference type="InterPro" id="IPR022029">
    <property type="entry name" value="YoaR-like_PG-bd"/>
</dbReference>
<accession>A0AAW9MSL7</accession>
<dbReference type="Proteomes" id="UP001357733">
    <property type="component" value="Unassembled WGS sequence"/>
</dbReference>
<dbReference type="AlphaFoldDB" id="A0AAW9MSL7"/>
<evidence type="ECO:0000313" key="2">
    <source>
        <dbReference type="EMBL" id="MEB3430174.1"/>
    </source>
</evidence>
<keyword evidence="3" id="KW-1185">Reference proteome</keyword>
<dbReference type="RefSeq" id="WP_324620364.1">
    <property type="nucleotide sequence ID" value="NZ_JAYKOT010000003.1"/>
</dbReference>
<feature type="domain" description="YoaR-like putative peptidoglycan binding" evidence="1">
    <location>
        <begin position="98"/>
        <end position="205"/>
    </location>
</feature>
<sequence length="471" mass="52591">MKKSKLFAFILILISIQLLESSCMNFKLSESKNRGISQKSLSKSELLKSLAIYKGSTIEGIDFEGRARLEAKKILIEKFDKDLDKKINFIHENISIPLSLRDMGFSYDYDEKTWEAFNLGRSGSEEVRLELINSISKKPIDRKLSLIIDDEKLSQSLEKIAENVRKDPVQNGYTYDFELDKIIAKEGEGGYQTDLETLKAIIKEKKDSLSDIVVPTKELTVNPDSQKIADSVNTVIGSGETSFNAGFWERAENIRVSSEALNGYVIGPGETFSFNGVIGDTTSDKGYQEAIVLVGTKEVPGMGGGVCQTSTTLYHAALKAGLEIIERHPHTMLMSYSRGGLDAAIENGLIDLVLRNPYDFPVLIKSYYEPGTVYFDILGDPNKANTYSIYSEFISETPFKEEDILDNSLEPGEKKVKVWGVNGSGYAAYRENNKTGEDQYLGDTWYPVINQVNLVGREIENTEEQVEGSEE</sequence>
<name>A0AAW9MSL7_9FIRM</name>
<evidence type="ECO:0000259" key="1">
    <source>
        <dbReference type="Pfam" id="PF12229"/>
    </source>
</evidence>
<reference evidence="2 3" key="1">
    <citation type="submission" date="2024-01" db="EMBL/GenBank/DDBJ databases">
        <title>Complete genome sequence of Citroniella saccharovorans strain M6.X9, isolated from human fecal sample.</title>
        <authorList>
            <person name="Cheng G."/>
            <person name="Westerholm M."/>
            <person name="Schnurer A."/>
        </authorList>
    </citation>
    <scope>NUCLEOTIDE SEQUENCE [LARGE SCALE GENOMIC DNA]</scope>
    <source>
        <strain evidence="2 3">DSM 29873</strain>
    </source>
</reference>
<dbReference type="EMBL" id="JAYKOT010000003">
    <property type="protein sequence ID" value="MEB3430174.1"/>
    <property type="molecule type" value="Genomic_DNA"/>
</dbReference>
<dbReference type="Pfam" id="PF12229">
    <property type="entry name" value="PG_binding_4"/>
    <property type="match status" value="1"/>
</dbReference>
<organism evidence="2 3">
    <name type="scientific">Citroniella saccharovorans</name>
    <dbReference type="NCBI Taxonomy" id="2053367"/>
    <lineage>
        <taxon>Bacteria</taxon>
        <taxon>Bacillati</taxon>
        <taxon>Bacillota</taxon>
        <taxon>Tissierellia</taxon>
        <taxon>Tissierellales</taxon>
        <taxon>Peptoniphilaceae</taxon>
        <taxon>Citroniella</taxon>
    </lineage>
</organism>